<name>A0A8S1RRQ8_9CILI</name>
<dbReference type="EMBL" id="CAJJDN010000245">
    <property type="protein sequence ID" value="CAD8129809.1"/>
    <property type="molecule type" value="Genomic_DNA"/>
</dbReference>
<dbReference type="Proteomes" id="UP000692954">
    <property type="component" value="Unassembled WGS sequence"/>
</dbReference>
<proteinExistence type="predicted"/>
<organism evidence="1 2">
    <name type="scientific">Paramecium sonneborni</name>
    <dbReference type="NCBI Taxonomy" id="65129"/>
    <lineage>
        <taxon>Eukaryota</taxon>
        <taxon>Sar</taxon>
        <taxon>Alveolata</taxon>
        <taxon>Ciliophora</taxon>
        <taxon>Intramacronucleata</taxon>
        <taxon>Oligohymenophorea</taxon>
        <taxon>Peniculida</taxon>
        <taxon>Parameciidae</taxon>
        <taxon>Paramecium</taxon>
    </lineage>
</organism>
<gene>
    <name evidence="1" type="ORF">PSON_ATCC_30995.1.T2450009</name>
</gene>
<comment type="caution">
    <text evidence="1">The sequence shown here is derived from an EMBL/GenBank/DDBJ whole genome shotgun (WGS) entry which is preliminary data.</text>
</comment>
<accession>A0A8S1RRQ8</accession>
<protein>
    <submittedName>
        <fullName evidence="1">Uncharacterized protein</fullName>
    </submittedName>
</protein>
<keyword evidence="2" id="KW-1185">Reference proteome</keyword>
<dbReference type="AlphaFoldDB" id="A0A8S1RRQ8"/>
<evidence type="ECO:0000313" key="1">
    <source>
        <dbReference type="EMBL" id="CAD8129809.1"/>
    </source>
</evidence>
<reference evidence="1" key="1">
    <citation type="submission" date="2021-01" db="EMBL/GenBank/DDBJ databases">
        <authorList>
            <consortium name="Genoscope - CEA"/>
            <person name="William W."/>
        </authorList>
    </citation>
    <scope>NUCLEOTIDE SEQUENCE</scope>
</reference>
<sequence>MQINKGLILKEIQLICHHLNKSYNYLTQMNWQYLYQEFLVWNQNNKQELKKQLDNGKIFEQLSLCIRIEQLFKTDSQSQISIDQKCFLNQ</sequence>
<evidence type="ECO:0000313" key="2">
    <source>
        <dbReference type="Proteomes" id="UP000692954"/>
    </source>
</evidence>